<dbReference type="Pfam" id="PF00657">
    <property type="entry name" value="Lipase_GDSL"/>
    <property type="match status" value="1"/>
</dbReference>
<dbReference type="InterPro" id="IPR001087">
    <property type="entry name" value="GDSL"/>
</dbReference>
<reference evidence="1" key="1">
    <citation type="submission" date="2018-06" db="EMBL/GenBank/DDBJ databases">
        <authorList>
            <person name="Zhirakovskaya E."/>
        </authorList>
    </citation>
    <scope>NUCLEOTIDE SEQUENCE</scope>
</reference>
<gene>
    <name evidence="1" type="ORF">MNBD_PLANCTO02-2450</name>
</gene>
<sequence>MERKCMLTKFISIALTGWICAIVSPAVAAPPQVIVVNKGIGGHSAADGLKRFQRDVLDVKPDCLILYFGMNDANNPGRRVTPEAFGKSMQAMI</sequence>
<evidence type="ECO:0008006" key="2">
    <source>
        <dbReference type="Google" id="ProtNLM"/>
    </source>
</evidence>
<organism evidence="1">
    <name type="scientific">hydrothermal vent metagenome</name>
    <dbReference type="NCBI Taxonomy" id="652676"/>
    <lineage>
        <taxon>unclassified sequences</taxon>
        <taxon>metagenomes</taxon>
        <taxon>ecological metagenomes</taxon>
    </lineage>
</organism>
<name>A0A3B1E660_9ZZZZ</name>
<dbReference type="SUPFAM" id="SSF52266">
    <property type="entry name" value="SGNH hydrolase"/>
    <property type="match status" value="1"/>
</dbReference>
<feature type="non-terminal residue" evidence="1">
    <location>
        <position position="93"/>
    </location>
</feature>
<dbReference type="GO" id="GO:0016788">
    <property type="term" value="F:hydrolase activity, acting on ester bonds"/>
    <property type="evidence" value="ECO:0007669"/>
    <property type="project" value="InterPro"/>
</dbReference>
<protein>
    <recommendedName>
        <fullName evidence="2">SGNH hydrolase-type esterase domain-containing protein</fullName>
    </recommendedName>
</protein>
<dbReference type="InterPro" id="IPR036514">
    <property type="entry name" value="SGNH_hydro_sf"/>
</dbReference>
<accession>A0A3B1E660</accession>
<evidence type="ECO:0000313" key="1">
    <source>
        <dbReference type="EMBL" id="VAX38507.1"/>
    </source>
</evidence>
<dbReference type="Gene3D" id="3.40.50.1110">
    <property type="entry name" value="SGNH hydrolase"/>
    <property type="match status" value="1"/>
</dbReference>
<dbReference type="AlphaFoldDB" id="A0A3B1E660"/>
<dbReference type="EMBL" id="UOGL01000214">
    <property type="protein sequence ID" value="VAX38507.1"/>
    <property type="molecule type" value="Genomic_DNA"/>
</dbReference>
<proteinExistence type="predicted"/>